<proteinExistence type="predicted"/>
<feature type="domain" description="SnoaL-like" evidence="1">
    <location>
        <begin position="14"/>
        <end position="89"/>
    </location>
</feature>
<reference evidence="2 3" key="1">
    <citation type="submission" date="2021-05" db="EMBL/GenBank/DDBJ databases">
        <title>Complete genome of Nocardioides aquaticus KCTC 9944T isolated from meromictic and hypersaline Ekho Lake, Antarctica.</title>
        <authorList>
            <person name="Hwang K."/>
            <person name="Kim K.M."/>
            <person name="Choe H."/>
        </authorList>
    </citation>
    <scope>NUCLEOTIDE SEQUENCE [LARGE SCALE GENOMIC DNA]</scope>
    <source>
        <strain evidence="2 3">KCTC 9944</strain>
    </source>
</reference>
<sequence>MTAAPEPSAAQLLTRLAAAVDDEDWSVLRALLADDAVVRYEHTGEELDATAYVALNRDYPGRWRFEPQEVVDGGGRAVLRARVSDGAETHAVVVLASVLGGRLVDLVEVWAEVGVQPGSGRRPDLG</sequence>
<evidence type="ECO:0000259" key="1">
    <source>
        <dbReference type="Pfam" id="PF12680"/>
    </source>
</evidence>
<dbReference type="Pfam" id="PF12680">
    <property type="entry name" value="SnoaL_2"/>
    <property type="match status" value="1"/>
</dbReference>
<protein>
    <recommendedName>
        <fullName evidence="1">SnoaL-like domain-containing protein</fullName>
    </recommendedName>
</protein>
<dbReference type="SUPFAM" id="SSF54427">
    <property type="entry name" value="NTF2-like"/>
    <property type="match status" value="1"/>
</dbReference>
<evidence type="ECO:0000313" key="2">
    <source>
        <dbReference type="EMBL" id="QVT80072.1"/>
    </source>
</evidence>
<dbReference type="Proteomes" id="UP000679307">
    <property type="component" value="Chromosome"/>
</dbReference>
<dbReference type="RefSeq" id="WP_214055685.1">
    <property type="nucleotide sequence ID" value="NZ_BAAAHS010000144.1"/>
</dbReference>
<dbReference type="InterPro" id="IPR032710">
    <property type="entry name" value="NTF2-like_dom_sf"/>
</dbReference>
<name>A0ABX8ELT2_9ACTN</name>
<dbReference type="InterPro" id="IPR037401">
    <property type="entry name" value="SnoaL-like"/>
</dbReference>
<organism evidence="2 3">
    <name type="scientific">Nocardioides aquaticus</name>
    <dbReference type="NCBI Taxonomy" id="160826"/>
    <lineage>
        <taxon>Bacteria</taxon>
        <taxon>Bacillati</taxon>
        <taxon>Actinomycetota</taxon>
        <taxon>Actinomycetes</taxon>
        <taxon>Propionibacteriales</taxon>
        <taxon>Nocardioidaceae</taxon>
        <taxon>Nocardioides</taxon>
    </lineage>
</organism>
<keyword evidence="3" id="KW-1185">Reference proteome</keyword>
<accession>A0ABX8ELT2</accession>
<gene>
    <name evidence="2" type="ORF">ENKNEFLB_02463</name>
</gene>
<dbReference type="EMBL" id="CP075371">
    <property type="protein sequence ID" value="QVT80072.1"/>
    <property type="molecule type" value="Genomic_DNA"/>
</dbReference>
<evidence type="ECO:0000313" key="3">
    <source>
        <dbReference type="Proteomes" id="UP000679307"/>
    </source>
</evidence>
<dbReference type="Gene3D" id="3.10.450.50">
    <property type="match status" value="1"/>
</dbReference>